<reference evidence="4 5" key="1">
    <citation type="submission" date="2020-06" db="EMBL/GenBank/DDBJ databases">
        <title>The yeast mating-type switching endonuclease HO is a domesticated member of an unorthodox homing genetic element family.</title>
        <authorList>
            <person name="Coughlan A.Y."/>
            <person name="Lombardi L."/>
            <person name="Braun-Galleani S."/>
            <person name="Martos A.R."/>
            <person name="Galeote V."/>
            <person name="Bigey F."/>
            <person name="Dequin S."/>
            <person name="Byrne K.P."/>
            <person name="Wolfe K.H."/>
        </authorList>
    </citation>
    <scope>NUCLEOTIDE SEQUENCE [LARGE SCALE GENOMIC DNA]</scope>
    <source>
        <strain evidence="4 5">CBS764</strain>
    </source>
</reference>
<dbReference type="Gene3D" id="1.20.890.10">
    <property type="entry name" value="cAMP-dependent protein kinase regulatory subunit, dimerization-anchoring domain"/>
    <property type="match status" value="1"/>
</dbReference>
<dbReference type="Pfam" id="PF05186">
    <property type="entry name" value="Dpy-30"/>
    <property type="match status" value="1"/>
</dbReference>
<comment type="subcellular location">
    <subcellularLocation>
        <location evidence="1">Nucleus</location>
    </subcellularLocation>
</comment>
<dbReference type="InterPro" id="IPR049629">
    <property type="entry name" value="DPY30_SDC1_DD"/>
</dbReference>
<dbReference type="KEGG" id="tgb:HG536_0A06170"/>
<organism evidence="4 5">
    <name type="scientific">Torulaspora globosa</name>
    <dbReference type="NCBI Taxonomy" id="48254"/>
    <lineage>
        <taxon>Eukaryota</taxon>
        <taxon>Fungi</taxon>
        <taxon>Dikarya</taxon>
        <taxon>Ascomycota</taxon>
        <taxon>Saccharomycotina</taxon>
        <taxon>Saccharomycetes</taxon>
        <taxon>Saccharomycetales</taxon>
        <taxon>Saccharomycetaceae</taxon>
        <taxon>Torulaspora</taxon>
    </lineage>
</organism>
<gene>
    <name evidence="4" type="ORF">HG536_0A06170</name>
</gene>
<name>A0A7G3ZBB6_9SACH</name>
<accession>A0A7G3ZBB6</accession>
<dbReference type="Proteomes" id="UP000515788">
    <property type="component" value="Chromosome 1"/>
</dbReference>
<dbReference type="EMBL" id="CP059246">
    <property type="protein sequence ID" value="QLL30802.1"/>
    <property type="molecule type" value="Genomic_DNA"/>
</dbReference>
<evidence type="ECO:0000313" key="5">
    <source>
        <dbReference type="Proteomes" id="UP000515788"/>
    </source>
</evidence>
<dbReference type="SUPFAM" id="SSF47391">
    <property type="entry name" value="Dimerization-anchoring domain of cAMP-dependent PK regulatory subunit"/>
    <property type="match status" value="1"/>
</dbReference>
<dbReference type="GeneID" id="59323899"/>
<dbReference type="InterPro" id="IPR007858">
    <property type="entry name" value="Dpy-30_motif"/>
</dbReference>
<evidence type="ECO:0000256" key="1">
    <source>
        <dbReference type="ARBA" id="ARBA00004123"/>
    </source>
</evidence>
<evidence type="ECO:0000313" key="4">
    <source>
        <dbReference type="EMBL" id="QLL30802.1"/>
    </source>
</evidence>
<dbReference type="OrthoDB" id="417678at2759"/>
<evidence type="ECO:0000256" key="3">
    <source>
        <dbReference type="ARBA" id="ARBA00023242"/>
    </source>
</evidence>
<evidence type="ECO:0000256" key="2">
    <source>
        <dbReference type="ARBA" id="ARBA00010849"/>
    </source>
</evidence>
<dbReference type="GO" id="GO:0005634">
    <property type="term" value="C:nucleus"/>
    <property type="evidence" value="ECO:0007669"/>
    <property type="project" value="UniProtKB-SubCell"/>
</dbReference>
<dbReference type="RefSeq" id="XP_037137477.1">
    <property type="nucleotide sequence ID" value="XM_037281582.1"/>
</dbReference>
<dbReference type="AlphaFoldDB" id="A0A7G3ZBB6"/>
<proteinExistence type="inferred from homology"/>
<protein>
    <submittedName>
        <fullName evidence="4">Uncharacterized protein</fullName>
    </submittedName>
</protein>
<keyword evidence="5" id="KW-1185">Reference proteome</keyword>
<comment type="similarity">
    <text evidence="2">Belongs to the dpy-30 family.</text>
</comment>
<sequence>MNDQQEPRYHEDLDLVNLPETVGGSETRRYLNQHVVPELLKGMRLIATEKPRDPLRVLGEYLVKKSEQSSKD</sequence>
<keyword evidence="3" id="KW-0539">Nucleus</keyword>
<dbReference type="CDD" id="cd22965">
    <property type="entry name" value="DD_DPY30_SDC1"/>
    <property type="match status" value="1"/>
</dbReference>